<evidence type="ECO:0000313" key="1">
    <source>
        <dbReference type="EMBL" id="GAV67412.1"/>
    </source>
</evidence>
<organism evidence="1 2">
    <name type="scientific">Cephalotus follicularis</name>
    <name type="common">Albany pitcher plant</name>
    <dbReference type="NCBI Taxonomy" id="3775"/>
    <lineage>
        <taxon>Eukaryota</taxon>
        <taxon>Viridiplantae</taxon>
        <taxon>Streptophyta</taxon>
        <taxon>Embryophyta</taxon>
        <taxon>Tracheophyta</taxon>
        <taxon>Spermatophyta</taxon>
        <taxon>Magnoliopsida</taxon>
        <taxon>eudicotyledons</taxon>
        <taxon>Gunneridae</taxon>
        <taxon>Pentapetalae</taxon>
        <taxon>rosids</taxon>
        <taxon>fabids</taxon>
        <taxon>Oxalidales</taxon>
        <taxon>Cephalotaceae</taxon>
        <taxon>Cephalotus</taxon>
    </lineage>
</organism>
<keyword evidence="2" id="KW-1185">Reference proteome</keyword>
<accession>A0A1Q3BHU1</accession>
<dbReference type="AlphaFoldDB" id="A0A1Q3BHU1"/>
<evidence type="ECO:0000313" key="2">
    <source>
        <dbReference type="Proteomes" id="UP000187406"/>
    </source>
</evidence>
<protein>
    <submittedName>
        <fullName evidence="1">Uncharacterized protein</fullName>
    </submittedName>
</protein>
<comment type="caution">
    <text evidence="1">The sequence shown here is derived from an EMBL/GenBank/DDBJ whole genome shotgun (WGS) entry which is preliminary data.</text>
</comment>
<proteinExistence type="predicted"/>
<dbReference type="OrthoDB" id="848707at2759"/>
<gene>
    <name evidence="1" type="ORF">CFOL_v3_10918</name>
</gene>
<dbReference type="InParanoid" id="A0A1Q3BHU1"/>
<dbReference type="EMBL" id="BDDD01000546">
    <property type="protein sequence ID" value="GAV67412.1"/>
    <property type="molecule type" value="Genomic_DNA"/>
</dbReference>
<sequence length="211" mass="24261">MVVSHIVPRSGSYDHVSQMELYIMWHVVSGTMLNLPLLILQHMKETLNKDIEKLPYGGLLSRVFKLFHVPLDAEAQEYLKRMNFIDGHTIAHIHWEKKNNMWVKTGQGEEREVEPKDEAMEAPPIQSYTSIENILDYLREMEGWMNVNSIDAKIDAQYQAHMKAISELKTQFQAGFSMADDDSDDDDAGLDDGSDVYFLLVPFLNYHGLNL</sequence>
<reference evidence="2" key="1">
    <citation type="submission" date="2016-04" db="EMBL/GenBank/DDBJ databases">
        <title>Cephalotus genome sequencing.</title>
        <authorList>
            <person name="Fukushima K."/>
            <person name="Hasebe M."/>
            <person name="Fang X."/>
        </authorList>
    </citation>
    <scope>NUCLEOTIDE SEQUENCE [LARGE SCALE GENOMIC DNA]</scope>
    <source>
        <strain evidence="2">cv. St1</strain>
    </source>
</reference>
<dbReference type="Proteomes" id="UP000187406">
    <property type="component" value="Unassembled WGS sequence"/>
</dbReference>
<name>A0A1Q3BHU1_CEPFO</name>